<keyword evidence="2" id="KW-0472">Membrane</keyword>
<feature type="transmembrane region" description="Helical" evidence="2">
    <location>
        <begin position="176"/>
        <end position="195"/>
    </location>
</feature>
<dbReference type="SMART" id="SM00460">
    <property type="entry name" value="TGc"/>
    <property type="match status" value="1"/>
</dbReference>
<keyword evidence="2" id="KW-0812">Transmembrane</keyword>
<keyword evidence="2" id="KW-1133">Transmembrane helix</keyword>
<evidence type="ECO:0000313" key="4">
    <source>
        <dbReference type="EMBL" id="MFD2414732.1"/>
    </source>
</evidence>
<organism evidence="4 5">
    <name type="scientific">Amycolatopsis pigmentata</name>
    <dbReference type="NCBI Taxonomy" id="450801"/>
    <lineage>
        <taxon>Bacteria</taxon>
        <taxon>Bacillati</taxon>
        <taxon>Actinomycetota</taxon>
        <taxon>Actinomycetes</taxon>
        <taxon>Pseudonocardiales</taxon>
        <taxon>Pseudonocardiaceae</taxon>
        <taxon>Amycolatopsis</taxon>
    </lineage>
</organism>
<dbReference type="InterPro" id="IPR025403">
    <property type="entry name" value="TgpA-like_C"/>
</dbReference>
<dbReference type="Proteomes" id="UP001597417">
    <property type="component" value="Unassembled WGS sequence"/>
</dbReference>
<keyword evidence="5" id="KW-1185">Reference proteome</keyword>
<evidence type="ECO:0000313" key="5">
    <source>
        <dbReference type="Proteomes" id="UP001597417"/>
    </source>
</evidence>
<evidence type="ECO:0000259" key="3">
    <source>
        <dbReference type="SMART" id="SM00460"/>
    </source>
</evidence>
<dbReference type="Pfam" id="PF13559">
    <property type="entry name" value="DUF4129"/>
    <property type="match status" value="1"/>
</dbReference>
<name>A0ABW5FKI6_9PSEU</name>
<dbReference type="InterPro" id="IPR038765">
    <property type="entry name" value="Papain-like_cys_pep_sf"/>
</dbReference>
<feature type="transmembrane region" description="Helical" evidence="2">
    <location>
        <begin position="577"/>
        <end position="600"/>
    </location>
</feature>
<feature type="transmembrane region" description="Helical" evidence="2">
    <location>
        <begin position="20"/>
        <end position="51"/>
    </location>
</feature>
<dbReference type="PANTHER" id="PTHR42736:SF1">
    <property type="entry name" value="PROTEIN-GLUTAMINE GAMMA-GLUTAMYLTRANSFERASE"/>
    <property type="match status" value="1"/>
</dbReference>
<reference evidence="5" key="1">
    <citation type="journal article" date="2019" name="Int. J. Syst. Evol. Microbiol.">
        <title>The Global Catalogue of Microorganisms (GCM) 10K type strain sequencing project: providing services to taxonomists for standard genome sequencing and annotation.</title>
        <authorList>
            <consortium name="The Broad Institute Genomics Platform"/>
            <consortium name="The Broad Institute Genome Sequencing Center for Infectious Disease"/>
            <person name="Wu L."/>
            <person name="Ma J."/>
        </authorList>
    </citation>
    <scope>NUCLEOTIDE SEQUENCE [LARGE SCALE GENOMIC DNA]</scope>
    <source>
        <strain evidence="5">CGMCC 4.7645</strain>
    </source>
</reference>
<dbReference type="Gene3D" id="3.10.620.30">
    <property type="match status" value="1"/>
</dbReference>
<gene>
    <name evidence="4" type="ORF">ACFSXZ_00105</name>
</gene>
<comment type="caution">
    <text evidence="4">The sequence shown here is derived from an EMBL/GenBank/DDBJ whole genome shotgun (WGS) entry which is preliminary data.</text>
</comment>
<feature type="transmembrane region" description="Helical" evidence="2">
    <location>
        <begin position="72"/>
        <end position="95"/>
    </location>
</feature>
<dbReference type="SUPFAM" id="SSF54001">
    <property type="entry name" value="Cysteine proteinases"/>
    <property type="match status" value="1"/>
</dbReference>
<dbReference type="EMBL" id="JBHUKR010000001">
    <property type="protein sequence ID" value="MFD2414732.1"/>
    <property type="molecule type" value="Genomic_DNA"/>
</dbReference>
<sequence>MSDRSPSAVSPAGPNRPAVAGLLAAIAVAGLLFAPVFGLVPLLVPVLVAVLAGYGWTELSARWPGLSPWRPILVALTGLLGLTEAVLFPTTVAGLPTVATLRALESGLTESWLLTLQSTLPARPEAEQLLFVPLAVLLGVVIGLELLLRLRKPLISLLPSLAIAALSQAYQALSGVTALLAAVAYLAPAGLLLWAERTIRPSVRPRRPTGAGVLLAVLTVIAVVAGAGALGSLDPAGREPYRLSDSHPAPPPQDRLTNPLDEIGARLSDPGEEVFRYRSDAEVGRWRLIALAGFDGVNWTADTRLRRMGTRLDGVAGAAESTADVRVHDLAGPWLPSQANPVAVDGVAPLVDQFAGTLLMDRPAAPGYRLTWSAPEVDPARLATAPVDTQAVGGLGDLGVVPARISALAADALHGLRPTFQAALQLERYLSEHYQVAVGDDLPIGHGWPQLQEFLLDTKRGTSEQFAAAYVALARIAGIPARLVVGYHGSTEVQDGYHVVRNRDVAAWPEVAITGFGWVPLDPMRNAAQAGQAQSGLAKAAAQARAQLPPENQLRPPAVPPDGRDDAAGAATNVGSWLWWTAGAVIAALIVARLAGVPLAKAVRARRRRRRHGVLGAWAEVRDRLRAHGVPYRIGMTPRDLADSAHAILGGRIREPMGRLAQTLDAALWSGAPVPDGAAGYAWEAVRAVRRSLAGRPLGARLRAALEARTLRRR</sequence>
<feature type="transmembrane region" description="Helical" evidence="2">
    <location>
        <begin position="211"/>
        <end position="233"/>
    </location>
</feature>
<feature type="region of interest" description="Disordered" evidence="1">
    <location>
        <begin position="530"/>
        <end position="567"/>
    </location>
</feature>
<dbReference type="Pfam" id="PF11992">
    <property type="entry name" value="TgpA_N"/>
    <property type="match status" value="1"/>
</dbReference>
<dbReference type="RefSeq" id="WP_378259885.1">
    <property type="nucleotide sequence ID" value="NZ_JBHUKR010000001.1"/>
</dbReference>
<evidence type="ECO:0000256" key="1">
    <source>
        <dbReference type="SAM" id="MobiDB-lite"/>
    </source>
</evidence>
<protein>
    <submittedName>
        <fullName evidence="4">DUF3488 and DUF4129 domain-containing transglutaminase family protein</fullName>
    </submittedName>
</protein>
<feature type="transmembrane region" description="Helical" evidence="2">
    <location>
        <begin position="154"/>
        <end position="170"/>
    </location>
</feature>
<dbReference type="InterPro" id="IPR002931">
    <property type="entry name" value="Transglutaminase-like"/>
</dbReference>
<accession>A0ABW5FKI6</accession>
<proteinExistence type="predicted"/>
<feature type="domain" description="Transglutaminase-like" evidence="3">
    <location>
        <begin position="455"/>
        <end position="525"/>
    </location>
</feature>
<dbReference type="Pfam" id="PF01841">
    <property type="entry name" value="Transglut_core"/>
    <property type="match status" value="1"/>
</dbReference>
<feature type="transmembrane region" description="Helical" evidence="2">
    <location>
        <begin position="129"/>
        <end position="147"/>
    </location>
</feature>
<feature type="compositionally biased region" description="Low complexity" evidence="1">
    <location>
        <begin position="530"/>
        <end position="547"/>
    </location>
</feature>
<dbReference type="InterPro" id="IPR052901">
    <property type="entry name" value="Bact_TGase-like"/>
</dbReference>
<dbReference type="PANTHER" id="PTHR42736">
    <property type="entry name" value="PROTEIN-GLUTAMINE GAMMA-GLUTAMYLTRANSFERASE"/>
    <property type="match status" value="1"/>
</dbReference>
<evidence type="ECO:0000256" key="2">
    <source>
        <dbReference type="SAM" id="Phobius"/>
    </source>
</evidence>
<dbReference type="InterPro" id="IPR021878">
    <property type="entry name" value="TgpA_N"/>
</dbReference>